<dbReference type="Proteomes" id="UP000298030">
    <property type="component" value="Unassembled WGS sequence"/>
</dbReference>
<keyword evidence="3" id="KW-1185">Reference proteome</keyword>
<reference evidence="2 3" key="1">
    <citation type="journal article" date="2019" name="Nat. Ecol. Evol.">
        <title>Megaphylogeny resolves global patterns of mushroom evolution.</title>
        <authorList>
            <person name="Varga T."/>
            <person name="Krizsan K."/>
            <person name="Foldi C."/>
            <person name="Dima B."/>
            <person name="Sanchez-Garcia M."/>
            <person name="Sanchez-Ramirez S."/>
            <person name="Szollosi G.J."/>
            <person name="Szarkandi J.G."/>
            <person name="Papp V."/>
            <person name="Albert L."/>
            <person name="Andreopoulos W."/>
            <person name="Angelini C."/>
            <person name="Antonin V."/>
            <person name="Barry K.W."/>
            <person name="Bougher N.L."/>
            <person name="Buchanan P."/>
            <person name="Buyck B."/>
            <person name="Bense V."/>
            <person name="Catcheside P."/>
            <person name="Chovatia M."/>
            <person name="Cooper J."/>
            <person name="Damon W."/>
            <person name="Desjardin D."/>
            <person name="Finy P."/>
            <person name="Geml J."/>
            <person name="Haridas S."/>
            <person name="Hughes K."/>
            <person name="Justo A."/>
            <person name="Karasinski D."/>
            <person name="Kautmanova I."/>
            <person name="Kiss B."/>
            <person name="Kocsube S."/>
            <person name="Kotiranta H."/>
            <person name="LaButti K.M."/>
            <person name="Lechner B.E."/>
            <person name="Liimatainen K."/>
            <person name="Lipzen A."/>
            <person name="Lukacs Z."/>
            <person name="Mihaltcheva S."/>
            <person name="Morgado L.N."/>
            <person name="Niskanen T."/>
            <person name="Noordeloos M.E."/>
            <person name="Ohm R.A."/>
            <person name="Ortiz-Santana B."/>
            <person name="Ovrebo C."/>
            <person name="Racz N."/>
            <person name="Riley R."/>
            <person name="Savchenko A."/>
            <person name="Shiryaev A."/>
            <person name="Soop K."/>
            <person name="Spirin V."/>
            <person name="Szebenyi C."/>
            <person name="Tomsovsky M."/>
            <person name="Tulloss R.E."/>
            <person name="Uehling J."/>
            <person name="Grigoriev I.V."/>
            <person name="Vagvolgyi C."/>
            <person name="Papp T."/>
            <person name="Martin F.M."/>
            <person name="Miettinen O."/>
            <person name="Hibbett D.S."/>
            <person name="Nagy L.G."/>
        </authorList>
    </citation>
    <scope>NUCLEOTIDE SEQUENCE [LARGE SCALE GENOMIC DNA]</scope>
    <source>
        <strain evidence="2 3">FP101781</strain>
    </source>
</reference>
<sequence length="354" mass="38556">MTSPTGGVANGLGNEVGGVGGRDAPCMCGGLKRLRRGGGVLSSATFWHLSPVVRLQMVWIAMHYTVVHSVHQPLEVARVFPIADADIVIICFYTPVIECEDDHPAMVEGKPVGSSAPAHSEHNRRRSPCMGLGRMPTLDSEGSQVTGDSSPANNGKNNRHMWRIQHLDSLYLPQPSKGSPRRKQGGVPELQNVIEEESTTTSLVKSASGKQIQLVPNLPSRSVHMPGHPASRPRKKRKRSSNTRKRNTATPPRRDADPVSAEEPINEVVKLEEPKLKRAVDGTRAGGGLERPSDGDRLKLATDHFYPLLRPCDVHFPGRINHEADRLVKGVSNSSHTKFPHEAAARKSWAEACA</sequence>
<feature type="region of interest" description="Disordered" evidence="1">
    <location>
        <begin position="171"/>
        <end position="266"/>
    </location>
</feature>
<comment type="caution">
    <text evidence="2">The sequence shown here is derived from an EMBL/GenBank/DDBJ whole genome shotgun (WGS) entry which is preliminary data.</text>
</comment>
<dbReference type="EMBL" id="QPFP01000207">
    <property type="protein sequence ID" value="TEB19110.1"/>
    <property type="molecule type" value="Genomic_DNA"/>
</dbReference>
<feature type="region of interest" description="Disordered" evidence="1">
    <location>
        <begin position="110"/>
        <end position="159"/>
    </location>
</feature>
<proteinExistence type="predicted"/>
<feature type="compositionally biased region" description="Basic residues" evidence="1">
    <location>
        <begin position="231"/>
        <end position="247"/>
    </location>
</feature>
<dbReference type="AlphaFoldDB" id="A0A4Y7SCE8"/>
<feature type="compositionally biased region" description="Polar residues" evidence="1">
    <location>
        <begin position="199"/>
        <end position="211"/>
    </location>
</feature>
<protein>
    <submittedName>
        <fullName evidence="2">Uncharacterized protein</fullName>
    </submittedName>
</protein>
<accession>A0A4Y7SCE8</accession>
<evidence type="ECO:0000313" key="2">
    <source>
        <dbReference type="EMBL" id="TEB19110.1"/>
    </source>
</evidence>
<evidence type="ECO:0000256" key="1">
    <source>
        <dbReference type="SAM" id="MobiDB-lite"/>
    </source>
</evidence>
<evidence type="ECO:0000313" key="3">
    <source>
        <dbReference type="Proteomes" id="UP000298030"/>
    </source>
</evidence>
<name>A0A4Y7SCE8_COPMI</name>
<feature type="compositionally biased region" description="Polar residues" evidence="1">
    <location>
        <begin position="140"/>
        <end position="156"/>
    </location>
</feature>
<gene>
    <name evidence="2" type="ORF">FA13DRAFT_1780830</name>
</gene>
<organism evidence="2 3">
    <name type="scientific">Coprinellus micaceus</name>
    <name type="common">Glistening ink-cap mushroom</name>
    <name type="synonym">Coprinus micaceus</name>
    <dbReference type="NCBI Taxonomy" id="71717"/>
    <lineage>
        <taxon>Eukaryota</taxon>
        <taxon>Fungi</taxon>
        <taxon>Dikarya</taxon>
        <taxon>Basidiomycota</taxon>
        <taxon>Agaricomycotina</taxon>
        <taxon>Agaricomycetes</taxon>
        <taxon>Agaricomycetidae</taxon>
        <taxon>Agaricales</taxon>
        <taxon>Agaricineae</taxon>
        <taxon>Psathyrellaceae</taxon>
        <taxon>Coprinellus</taxon>
    </lineage>
</organism>